<feature type="transmembrane region" description="Helical" evidence="1">
    <location>
        <begin position="110"/>
        <end position="132"/>
    </location>
</feature>
<feature type="transmembrane region" description="Helical" evidence="1">
    <location>
        <begin position="273"/>
        <end position="294"/>
    </location>
</feature>
<dbReference type="NCBIfam" id="NF037962">
    <property type="entry name" value="arsenic_eff"/>
    <property type="match status" value="1"/>
</dbReference>
<dbReference type="Pfam" id="PF11449">
    <property type="entry name" value="ArsP_2"/>
    <property type="match status" value="2"/>
</dbReference>
<accession>A0AAW6FQY9</accession>
<dbReference type="InterPro" id="IPR021552">
    <property type="entry name" value="ArsP_2"/>
</dbReference>
<evidence type="ECO:0000313" key="2">
    <source>
        <dbReference type="EMBL" id="MDC0827622.1"/>
    </source>
</evidence>
<evidence type="ECO:0000313" key="3">
    <source>
        <dbReference type="Proteomes" id="UP001220658"/>
    </source>
</evidence>
<feature type="transmembrane region" description="Helical" evidence="1">
    <location>
        <begin position="181"/>
        <end position="200"/>
    </location>
</feature>
<keyword evidence="1" id="KW-0472">Membrane</keyword>
<keyword evidence="1" id="KW-0812">Transmembrane</keyword>
<gene>
    <name evidence="2" type="ORF">POG00_02730</name>
</gene>
<keyword evidence="1" id="KW-1133">Transmembrane helix</keyword>
<dbReference type="RefSeq" id="WP_049940508.1">
    <property type="nucleotide sequence ID" value="NZ_CABKSV010000071.1"/>
</dbReference>
<sequence>MIDIILHLLSHTFEDTWLTFPILLVTYIIIEIFERRPSSNDDRIFFLLQKLGPVLGALLGLLPQCGFSILAAMLYLQKNITLGTMLSVFIATSDEAIPVLLSNPEMYSTLPILLILKFGIAVLVGYIVDFIFKPDIIKFENMEEEDIDEEDYEETAVGSSCPCCYTQYPLIVSALLRSLKIFAFIFVTTFIFTGLIEWIGEENLQAFLLTDSVFQPIFAAVFGFIPNCAATVILCQLYIAQALSFGSLLAGLITNAGLGILVLIQYGASKKEIFKTIGILFLVAIISGFLCIIFA</sequence>
<feature type="transmembrane region" description="Helical" evidence="1">
    <location>
        <begin position="16"/>
        <end position="33"/>
    </location>
</feature>
<dbReference type="AlphaFoldDB" id="A0AAW6FQY9"/>
<name>A0AAW6FQY9_9FIRM</name>
<reference evidence="2" key="1">
    <citation type="submission" date="2023-01" db="EMBL/GenBank/DDBJ databases">
        <title>Human gut microbiome strain richness.</title>
        <authorList>
            <person name="Chen-Liaw A."/>
        </authorList>
    </citation>
    <scope>NUCLEOTIDE SEQUENCE</scope>
    <source>
        <strain evidence="2">D55st1_G4_D55t1_190419</strain>
    </source>
</reference>
<dbReference type="Proteomes" id="UP001220658">
    <property type="component" value="Unassembled WGS sequence"/>
</dbReference>
<feature type="transmembrane region" description="Helical" evidence="1">
    <location>
        <begin position="212"/>
        <end position="235"/>
    </location>
</feature>
<feature type="transmembrane region" description="Helical" evidence="1">
    <location>
        <begin position="54"/>
        <end position="76"/>
    </location>
</feature>
<evidence type="ECO:0000256" key="1">
    <source>
        <dbReference type="SAM" id="Phobius"/>
    </source>
</evidence>
<organism evidence="2 3">
    <name type="scientific">Faecalitalea cylindroides</name>
    <dbReference type="NCBI Taxonomy" id="39483"/>
    <lineage>
        <taxon>Bacteria</taxon>
        <taxon>Bacillati</taxon>
        <taxon>Bacillota</taxon>
        <taxon>Erysipelotrichia</taxon>
        <taxon>Erysipelotrichales</taxon>
        <taxon>Erysipelotrichaceae</taxon>
        <taxon>Faecalitalea</taxon>
    </lineage>
</organism>
<proteinExistence type="predicted"/>
<feature type="transmembrane region" description="Helical" evidence="1">
    <location>
        <begin position="242"/>
        <end position="267"/>
    </location>
</feature>
<dbReference type="GeneID" id="79877302"/>
<comment type="caution">
    <text evidence="2">The sequence shown here is derived from an EMBL/GenBank/DDBJ whole genome shotgun (WGS) entry which is preliminary data.</text>
</comment>
<dbReference type="EMBL" id="JAQNCK010000005">
    <property type="protein sequence ID" value="MDC0827622.1"/>
    <property type="molecule type" value="Genomic_DNA"/>
</dbReference>
<protein>
    <submittedName>
        <fullName evidence="2">Manganese transporter</fullName>
    </submittedName>
</protein>